<dbReference type="AlphaFoldDB" id="A0A8S4G124"/>
<comment type="cofactor">
    <cofactor evidence="1">
        <name>Mg(2+)</name>
        <dbReference type="ChEBI" id="CHEBI:18420"/>
    </cofactor>
</comment>
<dbReference type="InterPro" id="IPR013520">
    <property type="entry name" value="Ribonucl_H"/>
</dbReference>
<dbReference type="GO" id="GO:0006308">
    <property type="term" value="P:DNA catabolic process"/>
    <property type="evidence" value="ECO:0007669"/>
    <property type="project" value="TreeGrafter"/>
</dbReference>
<evidence type="ECO:0000256" key="1">
    <source>
        <dbReference type="ARBA" id="ARBA00001946"/>
    </source>
</evidence>
<evidence type="ECO:0000313" key="10">
    <source>
        <dbReference type="Proteomes" id="UP000653454"/>
    </source>
</evidence>
<dbReference type="Proteomes" id="UP000653454">
    <property type="component" value="Unassembled WGS sequence"/>
</dbReference>
<dbReference type="PANTHER" id="PTHR13058:SF19">
    <property type="entry name" value="LD40940P"/>
    <property type="match status" value="1"/>
</dbReference>
<evidence type="ECO:0000259" key="8">
    <source>
        <dbReference type="SMART" id="SM00479"/>
    </source>
</evidence>
<evidence type="ECO:0000256" key="4">
    <source>
        <dbReference type="ARBA" id="ARBA00022801"/>
    </source>
</evidence>
<keyword evidence="3" id="KW-0479">Metal-binding</keyword>
<dbReference type="GO" id="GO:0005737">
    <property type="term" value="C:cytoplasm"/>
    <property type="evidence" value="ECO:0007669"/>
    <property type="project" value="TreeGrafter"/>
</dbReference>
<keyword evidence="10" id="KW-1185">Reference proteome</keyword>
<evidence type="ECO:0000313" key="9">
    <source>
        <dbReference type="EMBL" id="CAG9134076.1"/>
    </source>
</evidence>
<evidence type="ECO:0000256" key="6">
    <source>
        <dbReference type="ARBA" id="ARBA00022842"/>
    </source>
</evidence>
<name>A0A8S4G124_PLUXY</name>
<feature type="domain" description="Exonuclease" evidence="8">
    <location>
        <begin position="6"/>
        <end position="288"/>
    </location>
</feature>
<protein>
    <submittedName>
        <fullName evidence="9">(diamondback moth) hypothetical protein</fullName>
    </submittedName>
</protein>
<dbReference type="InterPro" id="IPR036397">
    <property type="entry name" value="RNaseH_sf"/>
</dbReference>
<dbReference type="EMBL" id="CAJHNJ030000072">
    <property type="protein sequence ID" value="CAG9134076.1"/>
    <property type="molecule type" value="Genomic_DNA"/>
</dbReference>
<proteinExistence type="inferred from homology"/>
<dbReference type="InterPro" id="IPR012337">
    <property type="entry name" value="RNaseH-like_sf"/>
</dbReference>
<reference evidence="9" key="1">
    <citation type="submission" date="2020-11" db="EMBL/GenBank/DDBJ databases">
        <authorList>
            <person name="Whiteford S."/>
        </authorList>
    </citation>
    <scope>NUCLEOTIDE SEQUENCE</scope>
</reference>
<dbReference type="SUPFAM" id="SSF53098">
    <property type="entry name" value="Ribonuclease H-like"/>
    <property type="match status" value="1"/>
</dbReference>
<gene>
    <name evidence="9" type="ORF">PLXY2_LOCUS12328</name>
</gene>
<evidence type="ECO:0000256" key="2">
    <source>
        <dbReference type="ARBA" id="ARBA00022722"/>
    </source>
</evidence>
<dbReference type="GO" id="GO:0003676">
    <property type="term" value="F:nucleic acid binding"/>
    <property type="evidence" value="ECO:0007669"/>
    <property type="project" value="InterPro"/>
</dbReference>
<evidence type="ECO:0000256" key="7">
    <source>
        <dbReference type="ARBA" id="ARBA00025769"/>
    </source>
</evidence>
<dbReference type="GO" id="GO:0008296">
    <property type="term" value="F:3'-5'-DNA exonuclease activity"/>
    <property type="evidence" value="ECO:0007669"/>
    <property type="project" value="TreeGrafter"/>
</dbReference>
<dbReference type="SMART" id="SM00479">
    <property type="entry name" value="EXOIII"/>
    <property type="match status" value="1"/>
</dbReference>
<organism evidence="9 10">
    <name type="scientific">Plutella xylostella</name>
    <name type="common">Diamondback moth</name>
    <name type="synonym">Plutella maculipennis</name>
    <dbReference type="NCBI Taxonomy" id="51655"/>
    <lineage>
        <taxon>Eukaryota</taxon>
        <taxon>Metazoa</taxon>
        <taxon>Ecdysozoa</taxon>
        <taxon>Arthropoda</taxon>
        <taxon>Hexapoda</taxon>
        <taxon>Insecta</taxon>
        <taxon>Pterygota</taxon>
        <taxon>Neoptera</taxon>
        <taxon>Endopterygota</taxon>
        <taxon>Lepidoptera</taxon>
        <taxon>Glossata</taxon>
        <taxon>Ditrysia</taxon>
        <taxon>Yponomeutoidea</taxon>
        <taxon>Plutellidae</taxon>
        <taxon>Plutella</taxon>
    </lineage>
</organism>
<dbReference type="PANTHER" id="PTHR13058">
    <property type="entry name" value="THREE PRIME REPAIR EXONUCLEASE 1, 2"/>
    <property type="match status" value="1"/>
</dbReference>
<evidence type="ECO:0000256" key="3">
    <source>
        <dbReference type="ARBA" id="ARBA00022723"/>
    </source>
</evidence>
<sequence length="306" mass="34375">MPQIETYVFFDIETTGFPWQERNGTKIIEASFVAVQRKDVETANFGDIPLASKYTFVLNPLMPIHPQVTALTGLSNQLLEHAPLFIDKFNSLNTFLDELPKPACLVAHNGNTFDFKILLAECSDIQASLPTDLLCVDSLIGFRKLLKGTTIGYSDLRPVNTELLTDDEDEDNWPDLNVSREEWEEIDEICLSLSDISCEDVNEGDSSDNEETRSRINARDEVIKNVFRKGGLRSNVPKNDGSKGKESFTLSALYKRLLNKEAVNAHRAEADGIMLLECVVALKNDFLPWADDACKLLSQVKPLIRY</sequence>
<comment type="similarity">
    <text evidence="7">Belongs to the exonuclease superfamily. TREX family.</text>
</comment>
<keyword evidence="6" id="KW-0460">Magnesium</keyword>
<comment type="caution">
    <text evidence="9">The sequence shown here is derived from an EMBL/GenBank/DDBJ whole genome shotgun (WGS) entry which is preliminary data.</text>
</comment>
<dbReference type="Gene3D" id="3.30.420.10">
    <property type="entry name" value="Ribonuclease H-like superfamily/Ribonuclease H"/>
    <property type="match status" value="1"/>
</dbReference>
<evidence type="ECO:0000256" key="5">
    <source>
        <dbReference type="ARBA" id="ARBA00022839"/>
    </source>
</evidence>
<accession>A0A8S4G124</accession>
<keyword evidence="2" id="KW-0540">Nuclease</keyword>
<keyword evidence="4" id="KW-0378">Hydrolase</keyword>
<dbReference type="InterPro" id="IPR040393">
    <property type="entry name" value="TREX1/2"/>
</dbReference>
<dbReference type="Pfam" id="PF00929">
    <property type="entry name" value="RNase_T"/>
    <property type="match status" value="1"/>
</dbReference>
<keyword evidence="5" id="KW-0269">Exonuclease</keyword>
<dbReference type="GO" id="GO:0046872">
    <property type="term" value="F:metal ion binding"/>
    <property type="evidence" value="ECO:0007669"/>
    <property type="project" value="UniProtKB-KW"/>
</dbReference>